<dbReference type="SUPFAM" id="SSF56672">
    <property type="entry name" value="DNA/RNA polymerases"/>
    <property type="match status" value="1"/>
</dbReference>
<reference evidence="1" key="1">
    <citation type="submission" date="2025-05" db="UniProtKB">
        <authorList>
            <consortium name="RefSeq"/>
        </authorList>
    </citation>
    <scope>NUCLEOTIDE SEQUENCE [LARGE SCALE GENOMIC DNA]</scope>
    <source>
        <strain evidence="1">14028-0561.14</strain>
    </source>
</reference>
<protein>
    <recommendedName>
        <fullName evidence="3">Reverse transcriptase domain-containing protein</fullName>
    </recommendedName>
</protein>
<reference evidence="2" key="2">
    <citation type="submission" date="2025-08" db="UniProtKB">
        <authorList>
            <consortium name="RefSeq"/>
        </authorList>
    </citation>
    <scope>IDENTIFICATION</scope>
    <source>
        <strain evidence="2">14028-0561.14</strain>
        <tissue evidence="2">Whole fly</tissue>
    </source>
</reference>
<gene>
    <name evidence="2" type="primary">LOC121502541</name>
</gene>
<dbReference type="RefSeq" id="XP_041632161.1">
    <property type="nucleotide sequence ID" value="XM_041776227.1"/>
</dbReference>
<evidence type="ECO:0008006" key="3">
    <source>
        <dbReference type="Google" id="ProtNLM"/>
    </source>
</evidence>
<organism evidence="1 2">
    <name type="scientific">Drosophila kikkawai</name>
    <name type="common">Fruit fly</name>
    <dbReference type="NCBI Taxonomy" id="30033"/>
    <lineage>
        <taxon>Eukaryota</taxon>
        <taxon>Metazoa</taxon>
        <taxon>Ecdysozoa</taxon>
        <taxon>Arthropoda</taxon>
        <taxon>Hexapoda</taxon>
        <taxon>Insecta</taxon>
        <taxon>Pterygota</taxon>
        <taxon>Neoptera</taxon>
        <taxon>Endopterygota</taxon>
        <taxon>Diptera</taxon>
        <taxon>Brachycera</taxon>
        <taxon>Muscomorpha</taxon>
        <taxon>Ephydroidea</taxon>
        <taxon>Drosophilidae</taxon>
        <taxon>Drosophila</taxon>
        <taxon>Sophophora</taxon>
    </lineage>
</organism>
<accession>A0ABM3C6U4</accession>
<name>A0ABM3C6U4_DROKI</name>
<dbReference type="Proteomes" id="UP001652661">
    <property type="component" value="Chromosome 2R"/>
</dbReference>
<dbReference type="GeneID" id="121502541"/>
<sequence length="137" mass="16072">MFHRINIRQEDMHAQRLLWYDASQNKINTYVMRAMTFGISCAPFIAHYVRNKNAELHQHQFPLAVDAIQRAHYVDDFIDSMSDEEKAIEITNQVKEVHARGGFEICNWASNSREVLSHLKNDGDTENQKPVQFRLLR</sequence>
<evidence type="ECO:0000313" key="2">
    <source>
        <dbReference type="RefSeq" id="XP_041632161.1"/>
    </source>
</evidence>
<proteinExistence type="predicted"/>
<dbReference type="PANTHER" id="PTHR47331">
    <property type="entry name" value="PHD-TYPE DOMAIN-CONTAINING PROTEIN"/>
    <property type="match status" value="1"/>
</dbReference>
<evidence type="ECO:0000313" key="1">
    <source>
        <dbReference type="Proteomes" id="UP001652661"/>
    </source>
</evidence>
<keyword evidence="1" id="KW-1185">Reference proteome</keyword>
<dbReference type="InterPro" id="IPR043502">
    <property type="entry name" value="DNA/RNA_pol_sf"/>
</dbReference>